<accession>A0A0B8P430</accession>
<keyword evidence="9" id="KW-1185">Reference proteome</keyword>
<name>A0A0B8P430_9VIBR</name>
<dbReference type="Proteomes" id="UP000031671">
    <property type="component" value="Unassembled WGS sequence"/>
</dbReference>
<keyword evidence="4" id="KW-0812">Transmembrane</keyword>
<evidence type="ECO:0000256" key="7">
    <source>
        <dbReference type="ARBA" id="ARBA00023237"/>
    </source>
</evidence>
<organism evidence="8 9">
    <name type="scientific">Vibrio ishigakensis</name>
    <dbReference type="NCBI Taxonomy" id="1481914"/>
    <lineage>
        <taxon>Bacteria</taxon>
        <taxon>Pseudomonadati</taxon>
        <taxon>Pseudomonadota</taxon>
        <taxon>Gammaproteobacteria</taxon>
        <taxon>Vibrionales</taxon>
        <taxon>Vibrionaceae</taxon>
        <taxon>Vibrio</taxon>
    </lineage>
</organism>
<keyword evidence="6" id="KW-0472">Membrane</keyword>
<protein>
    <submittedName>
        <fullName evidence="8">Long-chain fatty acid transport protein</fullName>
    </submittedName>
</protein>
<proteinExistence type="inferred from homology"/>
<reference evidence="8 9" key="1">
    <citation type="submission" date="2015-01" db="EMBL/GenBank/DDBJ databases">
        <title>Vibrio sp. C1 JCM 19231 whole genome shotgun sequence.</title>
        <authorList>
            <person name="Sawabe T."/>
            <person name="Meirelles P."/>
            <person name="Feng G."/>
            <person name="Sayaka M."/>
            <person name="Hattori M."/>
            <person name="Ohkuma M."/>
        </authorList>
    </citation>
    <scope>NUCLEOTIDE SEQUENCE [LARGE SCALE GENOMIC DNA]</scope>
    <source>
        <strain evidence="9">JCM 19231</strain>
    </source>
</reference>
<keyword evidence="5" id="KW-0732">Signal</keyword>
<dbReference type="GO" id="GO:0009279">
    <property type="term" value="C:cell outer membrane"/>
    <property type="evidence" value="ECO:0007669"/>
    <property type="project" value="UniProtKB-SubCell"/>
</dbReference>
<dbReference type="Gene3D" id="2.40.160.60">
    <property type="entry name" value="Outer membrane protein transport protein (OMPP1/FadL/TodX)"/>
    <property type="match status" value="1"/>
</dbReference>
<keyword evidence="7" id="KW-0998">Cell outer membrane</keyword>
<evidence type="ECO:0000256" key="2">
    <source>
        <dbReference type="ARBA" id="ARBA00008163"/>
    </source>
</evidence>
<dbReference type="Pfam" id="PF03349">
    <property type="entry name" value="Toluene_X"/>
    <property type="match status" value="1"/>
</dbReference>
<dbReference type="InterPro" id="IPR005017">
    <property type="entry name" value="OMPP1/FadL/TodX"/>
</dbReference>
<dbReference type="PANTHER" id="PTHR35093">
    <property type="entry name" value="OUTER MEMBRANE PROTEIN NMB0088-RELATED"/>
    <property type="match status" value="1"/>
</dbReference>
<dbReference type="AlphaFoldDB" id="A0A0B8P430"/>
<dbReference type="PANTHER" id="PTHR35093:SF8">
    <property type="entry name" value="OUTER MEMBRANE PROTEIN NMB0088-RELATED"/>
    <property type="match status" value="1"/>
</dbReference>
<evidence type="ECO:0000256" key="1">
    <source>
        <dbReference type="ARBA" id="ARBA00004571"/>
    </source>
</evidence>
<dbReference type="EMBL" id="BBRZ01000142">
    <property type="protein sequence ID" value="GAM59332.1"/>
    <property type="molecule type" value="Genomic_DNA"/>
</dbReference>
<reference evidence="8 9" key="2">
    <citation type="submission" date="2015-01" db="EMBL/GenBank/DDBJ databases">
        <authorList>
            <consortium name="NBRP consortium"/>
            <person name="Sawabe T."/>
            <person name="Meirelles P."/>
            <person name="Feng G."/>
            <person name="Sayaka M."/>
            <person name="Hattori M."/>
            <person name="Ohkuma M."/>
        </authorList>
    </citation>
    <scope>NUCLEOTIDE SEQUENCE [LARGE SCALE GENOMIC DNA]</scope>
    <source>
        <strain evidence="9">JCM 19231</strain>
    </source>
</reference>
<gene>
    <name evidence="8" type="ORF">JCM19231_2069</name>
</gene>
<dbReference type="GO" id="GO:0015483">
    <property type="term" value="F:long-chain fatty acid transporting porin activity"/>
    <property type="evidence" value="ECO:0007669"/>
    <property type="project" value="TreeGrafter"/>
</dbReference>
<keyword evidence="3" id="KW-1134">Transmembrane beta strand</keyword>
<evidence type="ECO:0000256" key="6">
    <source>
        <dbReference type="ARBA" id="ARBA00023136"/>
    </source>
</evidence>
<evidence type="ECO:0000313" key="8">
    <source>
        <dbReference type="EMBL" id="GAM59332.1"/>
    </source>
</evidence>
<comment type="similarity">
    <text evidence="2">Belongs to the OmpP1/FadL family.</text>
</comment>
<evidence type="ECO:0000256" key="3">
    <source>
        <dbReference type="ARBA" id="ARBA00022452"/>
    </source>
</evidence>
<evidence type="ECO:0000313" key="9">
    <source>
        <dbReference type="Proteomes" id="UP000031671"/>
    </source>
</evidence>
<sequence length="148" mass="16646">MAGAPWLDSITLNVIVLNPSLSYKLNDQWSVGGGVQFSWAAFEQSSSLFATDQDSDWAYGYNLGVMYRPTDKLDFGLSYRSKSEHSFDADLQRVNRSVGTDVIVPEIVDMSMRYGFNEDLNLLASVQFHRWSQWDETVLNLSGTDAMA</sequence>
<evidence type="ECO:0000256" key="4">
    <source>
        <dbReference type="ARBA" id="ARBA00022692"/>
    </source>
</evidence>
<evidence type="ECO:0000256" key="5">
    <source>
        <dbReference type="ARBA" id="ARBA00022729"/>
    </source>
</evidence>
<dbReference type="SUPFAM" id="SSF56935">
    <property type="entry name" value="Porins"/>
    <property type="match status" value="1"/>
</dbReference>
<comment type="caution">
    <text evidence="8">The sequence shown here is derived from an EMBL/GenBank/DDBJ whole genome shotgun (WGS) entry which is preliminary data.</text>
</comment>
<comment type="subcellular location">
    <subcellularLocation>
        <location evidence="1">Cell outer membrane</location>
        <topology evidence="1">Multi-pass membrane protein</topology>
    </subcellularLocation>
</comment>